<dbReference type="GO" id="GO:0003677">
    <property type="term" value="F:DNA binding"/>
    <property type="evidence" value="ECO:0007669"/>
    <property type="project" value="UniProtKB-KW"/>
</dbReference>
<evidence type="ECO:0000256" key="1">
    <source>
        <dbReference type="SAM" id="MobiDB-lite"/>
    </source>
</evidence>
<keyword evidence="3" id="KW-0371">Homeobox</keyword>
<feature type="domain" description="Mating-type protein A-alpha/beta 1 N-terminal" evidence="2">
    <location>
        <begin position="2"/>
        <end position="86"/>
    </location>
</feature>
<feature type="region of interest" description="Disordered" evidence="1">
    <location>
        <begin position="98"/>
        <end position="117"/>
    </location>
</feature>
<organism evidence="3">
    <name type="scientific">Rhodotorula glutinis</name>
    <name type="common">Yeast</name>
    <dbReference type="NCBI Taxonomy" id="5535"/>
    <lineage>
        <taxon>Eukaryota</taxon>
        <taxon>Fungi</taxon>
        <taxon>Dikarya</taxon>
        <taxon>Basidiomycota</taxon>
        <taxon>Pucciniomycotina</taxon>
        <taxon>Microbotryomycetes</taxon>
        <taxon>Sporidiobolales</taxon>
        <taxon>Sporidiobolaceae</taxon>
        <taxon>Rhodotorula</taxon>
    </lineage>
</organism>
<protein>
    <submittedName>
        <fullName evidence="3">Homeodomain transcription factor HD1</fullName>
    </submittedName>
</protein>
<proteinExistence type="predicted"/>
<name>G8H2R0_RHOGU</name>
<dbReference type="InterPro" id="IPR024333">
    <property type="entry name" value="Mating-type_A-alpha/beta_1_N"/>
</dbReference>
<evidence type="ECO:0000259" key="2">
    <source>
        <dbReference type="Pfam" id="PF12731"/>
    </source>
</evidence>
<feature type="non-terminal residue" evidence="3">
    <location>
        <position position="146"/>
    </location>
</feature>
<reference evidence="3" key="1">
    <citation type="journal article" date="2011" name="BMC Evol. Biol.">
        <title>Evidence for maintenance of sex determinants but not of sexual stages in red yeasts, a group of early diverged basidiomycetes.</title>
        <authorList>
            <person name="Coelho M.A."/>
            <person name="Goncalves P."/>
            <person name="Sampaio J.P."/>
        </authorList>
    </citation>
    <scope>NUCLEOTIDE SEQUENCE</scope>
    <source>
        <strain evidence="3">CBS 2367</strain>
    </source>
</reference>
<dbReference type="AlphaFoldDB" id="G8H2R0"/>
<dbReference type="Pfam" id="PF12731">
    <property type="entry name" value="Mating_N"/>
    <property type="match status" value="1"/>
</dbReference>
<accession>G8H2R0</accession>
<evidence type="ECO:0000313" key="3">
    <source>
        <dbReference type="EMBL" id="AER30267.1"/>
    </source>
</evidence>
<keyword evidence="3" id="KW-0238">DNA-binding</keyword>
<sequence length="146" mass="15871">MDSIDAQISRGLQACEATCLHALLDGGAEPFARQCARLFADVAPALDGGHLSASTMATLAKFASRVKIVSTLMVRLEDTSAEVHHDTVERSRRLLASSSFQTPCTSSNPPPDPSADDQVHCAPYREWFLSHFSYPYPSPADKDHLL</sequence>
<gene>
    <name evidence="3" type="primary">HD1</name>
</gene>
<dbReference type="EMBL" id="JN246627">
    <property type="protein sequence ID" value="AER30267.1"/>
    <property type="molecule type" value="Genomic_DNA"/>
</dbReference>